<dbReference type="InterPro" id="IPR023696">
    <property type="entry name" value="Ureohydrolase_dom_sf"/>
</dbReference>
<keyword evidence="7" id="KW-1185">Reference proteome</keyword>
<feature type="chain" id="PRO_5046539936" description="Agmatinase" evidence="5">
    <location>
        <begin position="16"/>
        <end position="400"/>
    </location>
</feature>
<keyword evidence="2" id="KW-0479">Metal-binding</keyword>
<dbReference type="PRINTS" id="PR00116">
    <property type="entry name" value="ARGINASE"/>
</dbReference>
<dbReference type="Pfam" id="PF00491">
    <property type="entry name" value="Arginase"/>
    <property type="match status" value="1"/>
</dbReference>
<keyword evidence="3 4" id="KW-0378">Hydrolase</keyword>
<evidence type="ECO:0000256" key="4">
    <source>
        <dbReference type="RuleBase" id="RU003684"/>
    </source>
</evidence>
<reference evidence="7" key="1">
    <citation type="submission" date="2024-06" db="EMBL/GenBank/DDBJ databases">
        <title>Multi-omics analyses provide insights into the biosynthesis of the anticancer antibiotic pleurotin in Hohenbuehelia grisea.</title>
        <authorList>
            <person name="Weaver J.A."/>
            <person name="Alberti F."/>
        </authorList>
    </citation>
    <scope>NUCLEOTIDE SEQUENCE [LARGE SCALE GENOMIC DNA]</scope>
    <source>
        <strain evidence="7">T-177</strain>
    </source>
</reference>
<dbReference type="InterPro" id="IPR006035">
    <property type="entry name" value="Ureohydrolase"/>
</dbReference>
<name>A0ABR3JGI8_9AGAR</name>
<evidence type="ECO:0000256" key="3">
    <source>
        <dbReference type="ARBA" id="ARBA00022801"/>
    </source>
</evidence>
<dbReference type="InterPro" id="IPR020855">
    <property type="entry name" value="Ureohydrolase_Mn_BS"/>
</dbReference>
<dbReference type="Proteomes" id="UP001556367">
    <property type="component" value="Unassembled WGS sequence"/>
</dbReference>
<dbReference type="PANTHER" id="PTHR11358:SF26">
    <property type="entry name" value="GUANIDINO ACID HYDROLASE, MITOCHONDRIAL"/>
    <property type="match status" value="1"/>
</dbReference>
<dbReference type="PIRSF" id="PIRSF036979">
    <property type="entry name" value="Arginase"/>
    <property type="match status" value="1"/>
</dbReference>
<organism evidence="6 7">
    <name type="scientific">Hohenbuehelia grisea</name>
    <dbReference type="NCBI Taxonomy" id="104357"/>
    <lineage>
        <taxon>Eukaryota</taxon>
        <taxon>Fungi</taxon>
        <taxon>Dikarya</taxon>
        <taxon>Basidiomycota</taxon>
        <taxon>Agaricomycotina</taxon>
        <taxon>Agaricomycetes</taxon>
        <taxon>Agaricomycetidae</taxon>
        <taxon>Agaricales</taxon>
        <taxon>Pleurotineae</taxon>
        <taxon>Pleurotaceae</taxon>
        <taxon>Hohenbuehelia</taxon>
    </lineage>
</organism>
<gene>
    <name evidence="6" type="ORF">HGRIS_003310</name>
</gene>
<dbReference type="PROSITE" id="PS51409">
    <property type="entry name" value="ARGINASE_2"/>
    <property type="match status" value="1"/>
</dbReference>
<feature type="signal peptide" evidence="5">
    <location>
        <begin position="1"/>
        <end position="15"/>
    </location>
</feature>
<evidence type="ECO:0000313" key="6">
    <source>
        <dbReference type="EMBL" id="KAL0954311.1"/>
    </source>
</evidence>
<keyword evidence="5" id="KW-0732">Signal</keyword>
<proteinExistence type="inferred from homology"/>
<evidence type="ECO:0000256" key="1">
    <source>
        <dbReference type="ARBA" id="ARBA00009227"/>
    </source>
</evidence>
<dbReference type="EMBL" id="JASNQZ010000007">
    <property type="protein sequence ID" value="KAL0954311.1"/>
    <property type="molecule type" value="Genomic_DNA"/>
</dbReference>
<evidence type="ECO:0000256" key="2">
    <source>
        <dbReference type="ARBA" id="ARBA00022723"/>
    </source>
</evidence>
<protein>
    <recommendedName>
        <fullName evidence="8">Agmatinase</fullName>
    </recommendedName>
</protein>
<evidence type="ECO:0000256" key="5">
    <source>
        <dbReference type="SAM" id="SignalP"/>
    </source>
</evidence>
<dbReference type="Gene3D" id="3.40.800.10">
    <property type="entry name" value="Ureohydrolase domain"/>
    <property type="match status" value="1"/>
</dbReference>
<dbReference type="CDD" id="cd11592">
    <property type="entry name" value="Agmatinase_PAH"/>
    <property type="match status" value="1"/>
</dbReference>
<dbReference type="PROSITE" id="PS01053">
    <property type="entry name" value="ARGINASE_1"/>
    <property type="match status" value="1"/>
</dbReference>
<dbReference type="PANTHER" id="PTHR11358">
    <property type="entry name" value="ARGINASE/AGMATINASE"/>
    <property type="match status" value="1"/>
</dbReference>
<sequence length="400" mass="43735">MNILLQLALVSLAAGQTIHNAQQPITIEPPNASINVSDEPWSSKYGDQHDLSWTGLLTFSHLPYTRCLEDATKRFDFAVIGFPFDTTTSYRPGARFGPAGIRHGSRRQTGRSHSLAWGASPYEFGAAFMDCGDVPISAYDNAKAMDQMEAAYSTLIGRPVQGGTAGPLRQWTAPLAKDGKEHPRVITMGGDHTIVLPILRSLHKVYGPVSVIHFDSHLDTWDDKRRQGQQERITHGSYFAIAAEEGLLRNNSIHAGIRGKLSGLDDIEHDTTVGFQIISTDDLDDYGIDNIIEFIREHVGGGPVYLSLDIDVLDPSTAPATGTPEASGWTAREVKRILRGLSGLNFVGADLVEVAPAFDHADITSILAADLIVDFMTMMQLDAPPQPHVIKHFADKKFSR</sequence>
<evidence type="ECO:0008006" key="8">
    <source>
        <dbReference type="Google" id="ProtNLM"/>
    </source>
</evidence>
<evidence type="ECO:0000313" key="7">
    <source>
        <dbReference type="Proteomes" id="UP001556367"/>
    </source>
</evidence>
<dbReference type="SUPFAM" id="SSF52768">
    <property type="entry name" value="Arginase/deacetylase"/>
    <property type="match status" value="1"/>
</dbReference>
<comment type="caution">
    <text evidence="6">The sequence shown here is derived from an EMBL/GenBank/DDBJ whole genome shotgun (WGS) entry which is preliminary data.</text>
</comment>
<comment type="similarity">
    <text evidence="1">Belongs to the arginase family. Agmatinase subfamily.</text>
</comment>
<accession>A0ABR3JGI8</accession>